<comment type="caution">
    <text evidence="2">The sequence shown here is derived from an EMBL/GenBank/DDBJ whole genome shotgun (WGS) entry which is preliminary data.</text>
</comment>
<accession>A0A4Z1ECG4</accession>
<organism evidence="2 3">
    <name type="scientific">Botrytis tulipae</name>
    <dbReference type="NCBI Taxonomy" id="87230"/>
    <lineage>
        <taxon>Eukaryota</taxon>
        <taxon>Fungi</taxon>
        <taxon>Dikarya</taxon>
        <taxon>Ascomycota</taxon>
        <taxon>Pezizomycotina</taxon>
        <taxon>Leotiomycetes</taxon>
        <taxon>Helotiales</taxon>
        <taxon>Sclerotiniaceae</taxon>
        <taxon>Botrytis</taxon>
    </lineage>
</organism>
<sequence length="596" mass="68660">MPLKPFFPFNQDHPTFPAELRICQKDFSSRKAAKGATPILQDDRMNHSFIFEKECREAFSGFFRHGSKDFCFVENMNPDLLTEIFFEIKHSSNPSEYADITAAVRGIRDSSKFFFVSCDYQDPEYIIVRTYAKFKYFDWNNQSKIDNLNLFRMAAIAEGCGVVAFSESGKILPPSQMRLMIEVTAEELSSKEPRVSTILESSIDDMQDDTRVSNSSEAQSHLEASIPVPLRARSLQPHPSAPKFQFRPNASPFQPAPSISQVNGRQSQFYPGTLERDRQFRPTTWPFQPAPSTFQVNVGQSQFFSGPLESTRARGALGVRQGMQSLKEPGRHVPKPPVQSERSHETLYQYNRRHVGNQGQSLGSGMQQQREKATSPHYSQQNIVTRFQEQAFGMRQLSIHHGSDIFPAQELGTSPQQTRQTYGHVPRYTTTQNYTLPQDQRYNLQQQQHHHHHQGFNQFRAQSDVMDKRYNQKSALQFKNQVCGMYQQYGQGQQPIDRFQLHWPHAPRQFVQRDHNNFQSLVAPQKSAQQNSVHLQVERYWGPQQARQVRYQFENLTAVDFQQDEQDINNSQVSKAQKVQSATEQNDLDPLSESKH</sequence>
<feature type="compositionally biased region" description="Low complexity" evidence="1">
    <location>
        <begin position="356"/>
        <end position="368"/>
    </location>
</feature>
<feature type="region of interest" description="Disordered" evidence="1">
    <location>
        <begin position="239"/>
        <end position="264"/>
    </location>
</feature>
<proteinExistence type="predicted"/>
<dbReference type="EMBL" id="PQXH01000188">
    <property type="protein sequence ID" value="TGO08879.1"/>
    <property type="molecule type" value="Genomic_DNA"/>
</dbReference>
<feature type="region of interest" description="Disordered" evidence="1">
    <location>
        <begin position="356"/>
        <end position="378"/>
    </location>
</feature>
<keyword evidence="3" id="KW-1185">Reference proteome</keyword>
<reference evidence="2 3" key="1">
    <citation type="submission" date="2017-12" db="EMBL/GenBank/DDBJ databases">
        <title>Comparative genomics of Botrytis spp.</title>
        <authorList>
            <person name="Valero-Jimenez C.A."/>
            <person name="Tapia P."/>
            <person name="Veloso J."/>
            <person name="Silva-Moreno E."/>
            <person name="Staats M."/>
            <person name="Valdes J.H."/>
            <person name="Van Kan J.A.L."/>
        </authorList>
    </citation>
    <scope>NUCLEOTIDE SEQUENCE [LARGE SCALE GENOMIC DNA]</scope>
    <source>
        <strain evidence="2 3">Bt9001</strain>
    </source>
</reference>
<gene>
    <name evidence="2" type="ORF">BTUL_0188g00280</name>
</gene>
<dbReference type="Proteomes" id="UP000297777">
    <property type="component" value="Unassembled WGS sequence"/>
</dbReference>
<evidence type="ECO:0000256" key="1">
    <source>
        <dbReference type="SAM" id="MobiDB-lite"/>
    </source>
</evidence>
<protein>
    <submittedName>
        <fullName evidence="2">Uncharacterized protein</fullName>
    </submittedName>
</protein>
<evidence type="ECO:0000313" key="3">
    <source>
        <dbReference type="Proteomes" id="UP000297777"/>
    </source>
</evidence>
<name>A0A4Z1ECG4_9HELO</name>
<feature type="region of interest" description="Disordered" evidence="1">
    <location>
        <begin position="567"/>
        <end position="596"/>
    </location>
</feature>
<evidence type="ECO:0000313" key="2">
    <source>
        <dbReference type="EMBL" id="TGO08879.1"/>
    </source>
</evidence>
<feature type="compositionally biased region" description="Polar residues" evidence="1">
    <location>
        <begin position="568"/>
        <end position="585"/>
    </location>
</feature>
<dbReference type="OrthoDB" id="3526483at2759"/>
<dbReference type="AlphaFoldDB" id="A0A4Z1ECG4"/>